<organism evidence="1 2">
    <name type="scientific">Lasallia pustulata</name>
    <dbReference type="NCBI Taxonomy" id="136370"/>
    <lineage>
        <taxon>Eukaryota</taxon>
        <taxon>Fungi</taxon>
        <taxon>Dikarya</taxon>
        <taxon>Ascomycota</taxon>
        <taxon>Pezizomycotina</taxon>
        <taxon>Lecanoromycetes</taxon>
        <taxon>OSLEUM clade</taxon>
        <taxon>Umbilicariomycetidae</taxon>
        <taxon>Umbilicariales</taxon>
        <taxon>Umbilicariaceae</taxon>
        <taxon>Lasallia</taxon>
    </lineage>
</organism>
<accession>A0A1W5CWU3</accession>
<dbReference type="AlphaFoldDB" id="A0A1W5CWU3"/>
<dbReference type="Proteomes" id="UP000192927">
    <property type="component" value="Unassembled WGS sequence"/>
</dbReference>
<proteinExistence type="predicted"/>
<protein>
    <submittedName>
        <fullName evidence="1">Uncharacterized protein</fullName>
    </submittedName>
</protein>
<name>A0A1W5CWU3_9LECA</name>
<dbReference type="EMBL" id="FWEW01000675">
    <property type="protein sequence ID" value="SLM35354.1"/>
    <property type="molecule type" value="Genomic_DNA"/>
</dbReference>
<sequence>MQPFIRCITEVMSPRGSFFDGKLFLVGDALAAYPLHVGTSTNQAPLDVLLLENLMKGDLTVQQCEGQGLQYV</sequence>
<evidence type="ECO:0000313" key="1">
    <source>
        <dbReference type="EMBL" id="SLM35354.1"/>
    </source>
</evidence>
<reference evidence="2" key="1">
    <citation type="submission" date="2017-03" db="EMBL/GenBank/DDBJ databases">
        <authorList>
            <person name="Sharma R."/>
            <person name="Thines M."/>
        </authorList>
    </citation>
    <scope>NUCLEOTIDE SEQUENCE [LARGE SCALE GENOMIC DNA]</scope>
</reference>
<keyword evidence="2" id="KW-1185">Reference proteome</keyword>
<evidence type="ECO:0000313" key="2">
    <source>
        <dbReference type="Proteomes" id="UP000192927"/>
    </source>
</evidence>